<dbReference type="Proteomes" id="UP000789920">
    <property type="component" value="Unassembled WGS sequence"/>
</dbReference>
<evidence type="ECO:0000313" key="2">
    <source>
        <dbReference type="Proteomes" id="UP000789920"/>
    </source>
</evidence>
<organism evidence="1 2">
    <name type="scientific">Racocetra persica</name>
    <dbReference type="NCBI Taxonomy" id="160502"/>
    <lineage>
        <taxon>Eukaryota</taxon>
        <taxon>Fungi</taxon>
        <taxon>Fungi incertae sedis</taxon>
        <taxon>Mucoromycota</taxon>
        <taxon>Glomeromycotina</taxon>
        <taxon>Glomeromycetes</taxon>
        <taxon>Diversisporales</taxon>
        <taxon>Gigasporaceae</taxon>
        <taxon>Racocetra</taxon>
    </lineage>
</organism>
<accession>A0ACA9SYD7</accession>
<comment type="caution">
    <text evidence="1">The sequence shown here is derived from an EMBL/GenBank/DDBJ whole genome shotgun (WGS) entry which is preliminary data.</text>
</comment>
<keyword evidence="2" id="KW-1185">Reference proteome</keyword>
<evidence type="ECO:0000313" key="1">
    <source>
        <dbReference type="EMBL" id="CAG8852221.1"/>
    </source>
</evidence>
<name>A0ACA9SYD7_9GLOM</name>
<sequence length="69" mass="7668">KVLEELTRILAPFAEITQLLGGSNYTTLSFIWPAITTLTRNCTPLPMSIRGREFVDVDEELEIISTANG</sequence>
<gene>
    <name evidence="1" type="ORF">RPERSI_LOCUS36964</name>
</gene>
<feature type="non-terminal residue" evidence="1">
    <location>
        <position position="69"/>
    </location>
</feature>
<proteinExistence type="predicted"/>
<reference evidence="1" key="1">
    <citation type="submission" date="2021-06" db="EMBL/GenBank/DDBJ databases">
        <authorList>
            <person name="Kallberg Y."/>
            <person name="Tangrot J."/>
            <person name="Rosling A."/>
        </authorList>
    </citation>
    <scope>NUCLEOTIDE SEQUENCE</scope>
    <source>
        <strain evidence="1">MA461A</strain>
    </source>
</reference>
<protein>
    <submittedName>
        <fullName evidence="1">33069_t:CDS:1</fullName>
    </submittedName>
</protein>
<feature type="non-terminal residue" evidence="1">
    <location>
        <position position="1"/>
    </location>
</feature>
<dbReference type="EMBL" id="CAJVQC010180709">
    <property type="protein sequence ID" value="CAG8852221.1"/>
    <property type="molecule type" value="Genomic_DNA"/>
</dbReference>